<dbReference type="EMBL" id="JACIEM010000001">
    <property type="protein sequence ID" value="MBB4001172.1"/>
    <property type="molecule type" value="Genomic_DNA"/>
</dbReference>
<keyword evidence="3" id="KW-1185">Reference proteome</keyword>
<keyword evidence="1" id="KW-0732">Signal</keyword>
<reference evidence="2 3" key="1">
    <citation type="submission" date="2020-08" db="EMBL/GenBank/DDBJ databases">
        <title>Genomic Encyclopedia of Type Strains, Phase IV (KMG-IV): sequencing the most valuable type-strain genomes for metagenomic binning, comparative biology and taxonomic classification.</title>
        <authorList>
            <person name="Goeker M."/>
        </authorList>
    </citation>
    <scope>NUCLEOTIDE SEQUENCE [LARGE SCALE GENOMIC DNA]</scope>
    <source>
        <strain evidence="2 3">DSM 103570</strain>
    </source>
</reference>
<sequence>MKTIFAAALVVAVATNAGAGELKPLAGHGIALGGITGAAYYTVEPDGFRVVATIGNGESGEPIRVVSTLADGQSVTIAVPATLGERSNDVVIARTGDRVEVTHRLAPELRADASFD</sequence>
<feature type="chain" id="PRO_5030708278" evidence="1">
    <location>
        <begin position="20"/>
        <end position="116"/>
    </location>
</feature>
<dbReference type="Proteomes" id="UP000588647">
    <property type="component" value="Unassembled WGS sequence"/>
</dbReference>
<gene>
    <name evidence="2" type="ORF">GGR03_000219</name>
</gene>
<feature type="signal peptide" evidence="1">
    <location>
        <begin position="1"/>
        <end position="19"/>
    </location>
</feature>
<evidence type="ECO:0000256" key="1">
    <source>
        <dbReference type="SAM" id="SignalP"/>
    </source>
</evidence>
<dbReference type="AlphaFoldDB" id="A0A7W6MMT7"/>
<name>A0A7W6MMT7_9HYPH</name>
<dbReference type="RefSeq" id="WP_183205542.1">
    <property type="nucleotide sequence ID" value="NZ_JAAAMM010000001.1"/>
</dbReference>
<proteinExistence type="predicted"/>
<protein>
    <submittedName>
        <fullName evidence="2">Uncharacterized protein</fullName>
    </submittedName>
</protein>
<evidence type="ECO:0000313" key="2">
    <source>
        <dbReference type="EMBL" id="MBB4001172.1"/>
    </source>
</evidence>
<organism evidence="2 3">
    <name type="scientific">Aurantimonas endophytica</name>
    <dbReference type="NCBI Taxonomy" id="1522175"/>
    <lineage>
        <taxon>Bacteria</taxon>
        <taxon>Pseudomonadati</taxon>
        <taxon>Pseudomonadota</taxon>
        <taxon>Alphaproteobacteria</taxon>
        <taxon>Hyphomicrobiales</taxon>
        <taxon>Aurantimonadaceae</taxon>
        <taxon>Aurantimonas</taxon>
    </lineage>
</organism>
<evidence type="ECO:0000313" key="3">
    <source>
        <dbReference type="Proteomes" id="UP000588647"/>
    </source>
</evidence>
<comment type="caution">
    <text evidence="2">The sequence shown here is derived from an EMBL/GenBank/DDBJ whole genome shotgun (WGS) entry which is preliminary data.</text>
</comment>
<accession>A0A7W6MMT7</accession>